<evidence type="ECO:0000313" key="8">
    <source>
        <dbReference type="EMBL" id="SSC13353.1"/>
    </source>
</evidence>
<dbReference type="PROSITE" id="PS01295">
    <property type="entry name" value="ISPD"/>
    <property type="match status" value="1"/>
</dbReference>
<dbReference type="GO" id="GO:0019288">
    <property type="term" value="P:isopentenyl diphosphate biosynthetic process, methylerythritol 4-phosphate pathway"/>
    <property type="evidence" value="ECO:0007669"/>
    <property type="project" value="UniProtKB-UniRule"/>
</dbReference>
<dbReference type="KEGG" id="minf:MESINF_1913"/>
<reference evidence="8 9" key="1">
    <citation type="submission" date="2017-01" db="EMBL/GenBank/DDBJ databases">
        <authorList>
            <person name="Erauso G."/>
        </authorList>
    </citation>
    <scope>NUCLEOTIDE SEQUENCE [LARGE SCALE GENOMIC DNA]</scope>
    <source>
        <strain evidence="8">MESINF1</strain>
    </source>
</reference>
<dbReference type="InterPro" id="IPR050088">
    <property type="entry name" value="IspD/TarI_cytidylyltransf_bact"/>
</dbReference>
<dbReference type="GO" id="GO:0050518">
    <property type="term" value="F:2-C-methyl-D-erythritol 4-phosphate cytidylyltransferase activity"/>
    <property type="evidence" value="ECO:0007669"/>
    <property type="project" value="UniProtKB-UniRule"/>
</dbReference>
<dbReference type="HAMAP" id="MF_00108">
    <property type="entry name" value="IspD"/>
    <property type="match status" value="1"/>
</dbReference>
<evidence type="ECO:0000256" key="5">
    <source>
        <dbReference type="ARBA" id="ARBA00022695"/>
    </source>
</evidence>
<keyword evidence="6 7" id="KW-0414">Isoprene biosynthesis</keyword>
<dbReference type="AlphaFoldDB" id="A0A7Z7PPF5"/>
<keyword evidence="9" id="KW-1185">Reference proteome</keyword>
<comment type="function">
    <text evidence="7">Catalyzes the formation of 4-diphosphocytidyl-2-C-methyl-D-erythritol from CTP and 2-C-methyl-D-erythritol 4-phosphate (MEP).</text>
</comment>
<evidence type="ECO:0000256" key="7">
    <source>
        <dbReference type="HAMAP-Rule" id="MF_00108"/>
    </source>
</evidence>
<feature type="site" description="Positions MEP for the nucleophilic attack" evidence="7">
    <location>
        <position position="210"/>
    </location>
</feature>
<evidence type="ECO:0000256" key="2">
    <source>
        <dbReference type="ARBA" id="ARBA00004787"/>
    </source>
</evidence>
<dbReference type="Gene3D" id="3.90.550.10">
    <property type="entry name" value="Spore Coat Polysaccharide Biosynthesis Protein SpsA, Chain A"/>
    <property type="match status" value="1"/>
</dbReference>
<evidence type="ECO:0000256" key="3">
    <source>
        <dbReference type="ARBA" id="ARBA00009789"/>
    </source>
</evidence>
<dbReference type="NCBIfam" id="TIGR00453">
    <property type="entry name" value="ispD"/>
    <property type="match status" value="1"/>
</dbReference>
<evidence type="ECO:0000256" key="6">
    <source>
        <dbReference type="ARBA" id="ARBA00023229"/>
    </source>
</evidence>
<gene>
    <name evidence="7 8" type="primary">ispD</name>
    <name evidence="8" type="ORF">MESINF_1913</name>
</gene>
<dbReference type="Pfam" id="PF01128">
    <property type="entry name" value="IspD"/>
    <property type="match status" value="1"/>
</dbReference>
<organism evidence="8 9">
    <name type="scientific">Mesotoga infera</name>
    <dbReference type="NCBI Taxonomy" id="1236046"/>
    <lineage>
        <taxon>Bacteria</taxon>
        <taxon>Thermotogati</taxon>
        <taxon>Thermotogota</taxon>
        <taxon>Thermotogae</taxon>
        <taxon>Kosmotogales</taxon>
        <taxon>Kosmotogaceae</taxon>
        <taxon>Mesotoga</taxon>
    </lineage>
</organism>
<comment type="similarity">
    <text evidence="3 7">Belongs to the IspD/TarI cytidylyltransferase family. IspD subfamily.</text>
</comment>
<dbReference type="UniPathway" id="UPA00056">
    <property type="reaction ID" value="UER00093"/>
</dbReference>
<feature type="site" description="Transition state stabilizer" evidence="7">
    <location>
        <position position="15"/>
    </location>
</feature>
<accession>A0A7Z7PPF5</accession>
<feature type="site" description="Positions MEP for the nucleophilic attack" evidence="7">
    <location>
        <position position="153"/>
    </location>
</feature>
<dbReference type="Proteomes" id="UP000250796">
    <property type="component" value="Chromosome MESINF"/>
</dbReference>
<dbReference type="InterPro" id="IPR029044">
    <property type="entry name" value="Nucleotide-diphossugar_trans"/>
</dbReference>
<dbReference type="FunFam" id="3.90.550.10:FF:000003">
    <property type="entry name" value="2-C-methyl-D-erythritol 4-phosphate cytidylyltransferase"/>
    <property type="match status" value="1"/>
</dbReference>
<protein>
    <recommendedName>
        <fullName evidence="7">2-C-methyl-D-erythritol 4-phosphate cytidylyltransferase</fullName>
        <ecNumber evidence="7">2.7.7.60</ecNumber>
    </recommendedName>
    <alternativeName>
        <fullName evidence="7">4-diphosphocytidyl-2C-methyl-D-erythritol synthase</fullName>
    </alternativeName>
    <alternativeName>
        <fullName evidence="7">MEP cytidylyltransferase</fullName>
        <shortName evidence="7">MCT</shortName>
    </alternativeName>
</protein>
<keyword evidence="5 7" id="KW-0548">Nucleotidyltransferase</keyword>
<feature type="site" description="Transition state stabilizer" evidence="7">
    <location>
        <position position="22"/>
    </location>
</feature>
<dbReference type="PANTHER" id="PTHR32125:SF4">
    <property type="entry name" value="2-C-METHYL-D-ERYTHRITOL 4-PHOSPHATE CYTIDYLYLTRANSFERASE, CHLOROPLASTIC"/>
    <property type="match status" value="1"/>
</dbReference>
<dbReference type="PANTHER" id="PTHR32125">
    <property type="entry name" value="2-C-METHYL-D-ERYTHRITOL 4-PHOSPHATE CYTIDYLYLTRANSFERASE, CHLOROPLASTIC"/>
    <property type="match status" value="1"/>
</dbReference>
<dbReference type="EMBL" id="LS974202">
    <property type="protein sequence ID" value="SSC13353.1"/>
    <property type="molecule type" value="Genomic_DNA"/>
</dbReference>
<evidence type="ECO:0000256" key="1">
    <source>
        <dbReference type="ARBA" id="ARBA00001282"/>
    </source>
</evidence>
<comment type="catalytic activity">
    <reaction evidence="1 7">
        <text>2-C-methyl-D-erythritol 4-phosphate + CTP + H(+) = 4-CDP-2-C-methyl-D-erythritol + diphosphate</text>
        <dbReference type="Rhea" id="RHEA:13429"/>
        <dbReference type="ChEBI" id="CHEBI:15378"/>
        <dbReference type="ChEBI" id="CHEBI:33019"/>
        <dbReference type="ChEBI" id="CHEBI:37563"/>
        <dbReference type="ChEBI" id="CHEBI:57823"/>
        <dbReference type="ChEBI" id="CHEBI:58262"/>
        <dbReference type="EC" id="2.7.7.60"/>
    </reaction>
</comment>
<name>A0A7Z7PPF5_9BACT</name>
<dbReference type="CDD" id="cd02516">
    <property type="entry name" value="CDP-ME_synthetase"/>
    <property type="match status" value="1"/>
</dbReference>
<dbReference type="InterPro" id="IPR034683">
    <property type="entry name" value="IspD/TarI"/>
</dbReference>
<evidence type="ECO:0000313" key="9">
    <source>
        <dbReference type="Proteomes" id="UP000250796"/>
    </source>
</evidence>
<dbReference type="InterPro" id="IPR018294">
    <property type="entry name" value="ISPD_synthase_CS"/>
</dbReference>
<dbReference type="InterPro" id="IPR001228">
    <property type="entry name" value="IspD"/>
</dbReference>
<comment type="pathway">
    <text evidence="2 7">Isoprenoid biosynthesis; isopentenyl diphosphate biosynthesis via DXP pathway; isopentenyl diphosphate from 1-deoxy-D-xylulose 5-phosphate: step 2/6.</text>
</comment>
<evidence type="ECO:0000256" key="4">
    <source>
        <dbReference type="ARBA" id="ARBA00022679"/>
    </source>
</evidence>
<dbReference type="SUPFAM" id="SSF53448">
    <property type="entry name" value="Nucleotide-diphospho-sugar transferases"/>
    <property type="match status" value="1"/>
</dbReference>
<keyword evidence="4 7" id="KW-0808">Transferase</keyword>
<proteinExistence type="inferred from homology"/>
<sequence>MKTAAIVVAGGRGDRMKASIPKQFMLLQQREIFVRSVEIFHGSDLIDKVVLVMHPDWMEVAGRILNKYGIDSVNIIPGGETRQESVYRGLCSIENEGFETVLIHDAARPLFSAFQIPDLLKMVENRLGVVVVEPLSDTVYITDSGSVVEIPDRTKLRAAETPQVFRYQDIFAAHRKAIGENLTSFTDDASLLLNYAGKIITLDSITRNIKITGPQDLEIAELLLKAKQK</sequence>
<dbReference type="EC" id="2.7.7.60" evidence="7"/>